<dbReference type="GO" id="GO:0000725">
    <property type="term" value="P:recombinational repair"/>
    <property type="evidence" value="ECO:0007669"/>
    <property type="project" value="TreeGrafter"/>
</dbReference>
<dbReference type="GO" id="GO:0005829">
    <property type="term" value="C:cytosol"/>
    <property type="evidence" value="ECO:0007669"/>
    <property type="project" value="TreeGrafter"/>
</dbReference>
<dbReference type="InterPro" id="IPR000212">
    <property type="entry name" value="DNA_helicase_UvrD/REP"/>
</dbReference>
<evidence type="ECO:0000313" key="8">
    <source>
        <dbReference type="EMBL" id="UEM13746.1"/>
    </source>
</evidence>
<dbReference type="EMBL" id="JAGEMI010000001">
    <property type="protein sequence ID" value="MBO1860838.1"/>
    <property type="molecule type" value="Genomic_DNA"/>
</dbReference>
<gene>
    <name evidence="8" type="ORF">J4G43_005425</name>
    <name evidence="7" type="ORF">J4G43_07615</name>
</gene>
<dbReference type="AlphaFoldDB" id="A0A939M1H2"/>
<accession>A0A939M1H2</accession>
<dbReference type="PANTHER" id="PTHR11070">
    <property type="entry name" value="UVRD / RECB / PCRA DNA HELICASE FAMILY MEMBER"/>
    <property type="match status" value="1"/>
</dbReference>
<dbReference type="PANTHER" id="PTHR11070:SF3">
    <property type="entry name" value="DNA 3'-5' HELICASE"/>
    <property type="match status" value="1"/>
</dbReference>
<sequence>MSDKAVADLLRSDLSLVTVEAAAGCGKTHQGALFATDAASHLTIGRVLILTHTHAARSVFAQRTQAVSGRVTIRTIDSFLTEIASIYHQTLDFPPDVGTWARENNRYDEVASRCRHLLEGASLVAEAAAQRYPVILCDEHQDASADQHRAIMAVHKAGARLRIFGDPMQVIFGGQDTGIRATLRRWDDLKGGSASGELLTPHRWSGSSELGEWILAARKALKDGGAVDLTGRLPKGLSVHFAENSAPVPHRSFSMTNAHRRPIDDLRRQGGQLLVLTESNDRVAHINAFFDRSMRIWEGHTRENLARLIASIRQSAGDTNAIVGGFLAFVEATGKGFTLSSHGKRLKAEVTERCSKVTRGVMPAHLQAVARLLIAEPDHRGIARALAYLVDVVDRGETGFGEVELDLKSEIRDAIRLGQFQSVDEGFAEITRRRTFSHPHPPRRCLSTIHKSKGLECDNALMLLCDRVSFSSTLYKRRLFYVGMSRSKKTLSLVLSKNNPSPLLRF</sequence>
<dbReference type="SUPFAM" id="SSF52540">
    <property type="entry name" value="P-loop containing nucleoside triphosphate hydrolases"/>
    <property type="match status" value="1"/>
</dbReference>
<evidence type="ECO:0000259" key="5">
    <source>
        <dbReference type="Pfam" id="PF00580"/>
    </source>
</evidence>
<keyword evidence="1" id="KW-0547">Nucleotide-binding</keyword>
<dbReference type="InterPro" id="IPR027417">
    <property type="entry name" value="P-loop_NTPase"/>
</dbReference>
<protein>
    <submittedName>
        <fullName evidence="7">UvrD-helicase domain-containing protein</fullName>
    </submittedName>
</protein>
<feature type="domain" description="UvrD-like helicase C-terminal" evidence="6">
    <location>
        <begin position="446"/>
        <end position="494"/>
    </location>
</feature>
<dbReference type="InterPro" id="IPR027785">
    <property type="entry name" value="UvrD-like_helicase_C"/>
</dbReference>
<evidence type="ECO:0000313" key="9">
    <source>
        <dbReference type="Proteomes" id="UP000664702"/>
    </source>
</evidence>
<dbReference type="EMBL" id="CP086136">
    <property type="protein sequence ID" value="UEM13746.1"/>
    <property type="molecule type" value="Genomic_DNA"/>
</dbReference>
<dbReference type="Gene3D" id="3.40.50.300">
    <property type="entry name" value="P-loop containing nucleotide triphosphate hydrolases"/>
    <property type="match status" value="2"/>
</dbReference>
<keyword evidence="3" id="KW-0347">Helicase</keyword>
<dbReference type="Pfam" id="PF00580">
    <property type="entry name" value="UvrD-helicase"/>
    <property type="match status" value="1"/>
</dbReference>
<keyword evidence="2" id="KW-0378">Hydrolase</keyword>
<reference evidence="8 9" key="2">
    <citation type="journal article" date="2022" name="Int. J. Syst. Evol. Microbiol.">
        <title>Strains of Bradyrhizobium barranii sp. nov. associated with legumes native to Canada are symbionts of soybeans and belong to different subspecies (subsp. barranii subsp. nov. and subsp. apii subsp. nov.) and symbiovars (sv. glycinearum and sv. septentrionale).</title>
        <authorList>
            <person name="Bromfield E.S.P."/>
            <person name="Cloutier S."/>
            <person name="Wasai-Hara S."/>
            <person name="Minamisawa K."/>
        </authorList>
    </citation>
    <scope>NUCLEOTIDE SEQUENCE [LARGE SCALE GENOMIC DNA]</scope>
    <source>
        <strain evidence="8 9">144S4</strain>
    </source>
</reference>
<proteinExistence type="predicted"/>
<dbReference type="RefSeq" id="WP_028151346.1">
    <property type="nucleotide sequence ID" value="NZ_CP086136.1"/>
</dbReference>
<dbReference type="Proteomes" id="UP000664702">
    <property type="component" value="Chromosome"/>
</dbReference>
<keyword evidence="4" id="KW-0067">ATP-binding</keyword>
<dbReference type="GO" id="GO:0043138">
    <property type="term" value="F:3'-5' DNA helicase activity"/>
    <property type="evidence" value="ECO:0007669"/>
    <property type="project" value="TreeGrafter"/>
</dbReference>
<reference evidence="7" key="1">
    <citation type="submission" date="2021-03" db="EMBL/GenBank/DDBJ databases">
        <title>Whole Genome Sequence of Bradyrhizobium sp. Strain 144S4.</title>
        <authorList>
            <person name="Bromfield E.S.P."/>
            <person name="Cloutier S."/>
        </authorList>
    </citation>
    <scope>NUCLEOTIDE SEQUENCE [LARGE SCALE GENOMIC DNA]</scope>
    <source>
        <strain evidence="7">144S4</strain>
    </source>
</reference>
<organism evidence="7">
    <name type="scientific">Bradyrhizobium barranii subsp. barranii</name>
    <dbReference type="NCBI Taxonomy" id="2823807"/>
    <lineage>
        <taxon>Bacteria</taxon>
        <taxon>Pseudomonadati</taxon>
        <taxon>Pseudomonadota</taxon>
        <taxon>Alphaproteobacteria</taxon>
        <taxon>Hyphomicrobiales</taxon>
        <taxon>Nitrobacteraceae</taxon>
        <taxon>Bradyrhizobium</taxon>
        <taxon>Bradyrhizobium barranii</taxon>
    </lineage>
</organism>
<dbReference type="Pfam" id="PF13538">
    <property type="entry name" value="UvrD_C_2"/>
    <property type="match status" value="1"/>
</dbReference>
<evidence type="ECO:0000259" key="6">
    <source>
        <dbReference type="Pfam" id="PF13538"/>
    </source>
</evidence>
<evidence type="ECO:0000256" key="1">
    <source>
        <dbReference type="ARBA" id="ARBA00022741"/>
    </source>
</evidence>
<feature type="domain" description="UvrD-like helicase ATP-binding" evidence="5">
    <location>
        <begin position="106"/>
        <end position="173"/>
    </location>
</feature>
<evidence type="ECO:0000256" key="3">
    <source>
        <dbReference type="ARBA" id="ARBA00022806"/>
    </source>
</evidence>
<dbReference type="GO" id="GO:0003677">
    <property type="term" value="F:DNA binding"/>
    <property type="evidence" value="ECO:0007669"/>
    <property type="project" value="InterPro"/>
</dbReference>
<dbReference type="InterPro" id="IPR014016">
    <property type="entry name" value="UvrD-like_ATP-bd"/>
</dbReference>
<evidence type="ECO:0000256" key="4">
    <source>
        <dbReference type="ARBA" id="ARBA00022840"/>
    </source>
</evidence>
<evidence type="ECO:0000313" key="7">
    <source>
        <dbReference type="EMBL" id="MBO1860838.1"/>
    </source>
</evidence>
<dbReference type="GO" id="GO:0005524">
    <property type="term" value="F:ATP binding"/>
    <property type="evidence" value="ECO:0007669"/>
    <property type="project" value="UniProtKB-KW"/>
</dbReference>
<dbReference type="GO" id="GO:0016787">
    <property type="term" value="F:hydrolase activity"/>
    <property type="evidence" value="ECO:0007669"/>
    <property type="project" value="UniProtKB-KW"/>
</dbReference>
<dbReference type="KEGG" id="bban:J4G43_005425"/>
<evidence type="ECO:0000256" key="2">
    <source>
        <dbReference type="ARBA" id="ARBA00022801"/>
    </source>
</evidence>
<name>A0A939M1H2_9BRAD</name>